<dbReference type="AlphaFoldDB" id="A0A6M0CKF4"/>
<accession>A0A6M0CKF4</accession>
<dbReference type="PROSITE" id="PS51257">
    <property type="entry name" value="PROKAR_LIPOPROTEIN"/>
    <property type="match status" value="1"/>
</dbReference>
<sequence length="244" mass="28766">MRVISLLLCLLILVSCEEKSKYPVDKRYWTPEDYHSVLLNSLYKNNEEDKTPSFNDPETRIVVEKLMDHSNYLIVLDDNELGLKYRSEVAQKFFDEWKDLYKLYNVTDRKDQYKYEKEFLSAVDFGLGLQIKYFKLGNDNIIKNSSNPKESRIQNILKDNEQIVVVNFENQLELINEESVFSKEGLDKLNSIYDEHFVNLHNTFPSARYSSLVTKMELLKEKCTSEKIRKTLDELITKMKGDNS</sequence>
<keyword evidence="2" id="KW-1185">Reference proteome</keyword>
<name>A0A6M0CKF4_9FLAO</name>
<reference evidence="1 2" key="1">
    <citation type="submission" date="2020-01" db="EMBL/GenBank/DDBJ databases">
        <title>Spongiivirga citrea KCTC 32990T.</title>
        <authorList>
            <person name="Wang G."/>
        </authorList>
    </citation>
    <scope>NUCLEOTIDE SEQUENCE [LARGE SCALE GENOMIC DNA]</scope>
    <source>
        <strain evidence="1 2">KCTC 32990</strain>
    </source>
</reference>
<protein>
    <recommendedName>
        <fullName evidence="3">Lipoprotein</fullName>
    </recommendedName>
</protein>
<evidence type="ECO:0000313" key="1">
    <source>
        <dbReference type="EMBL" id="NER18408.1"/>
    </source>
</evidence>
<organism evidence="1 2">
    <name type="scientific">Spongiivirga citrea</name>
    <dbReference type="NCBI Taxonomy" id="1481457"/>
    <lineage>
        <taxon>Bacteria</taxon>
        <taxon>Pseudomonadati</taxon>
        <taxon>Bacteroidota</taxon>
        <taxon>Flavobacteriia</taxon>
        <taxon>Flavobacteriales</taxon>
        <taxon>Flavobacteriaceae</taxon>
        <taxon>Spongiivirga</taxon>
    </lineage>
</organism>
<gene>
    <name evidence="1" type="ORF">GWK10_14390</name>
</gene>
<proteinExistence type="predicted"/>
<dbReference type="EMBL" id="JAABOQ010000005">
    <property type="protein sequence ID" value="NER18408.1"/>
    <property type="molecule type" value="Genomic_DNA"/>
</dbReference>
<dbReference type="RefSeq" id="WP_164033075.1">
    <property type="nucleotide sequence ID" value="NZ_JAABOQ010000005.1"/>
</dbReference>
<evidence type="ECO:0000313" key="2">
    <source>
        <dbReference type="Proteomes" id="UP000474296"/>
    </source>
</evidence>
<comment type="caution">
    <text evidence="1">The sequence shown here is derived from an EMBL/GenBank/DDBJ whole genome shotgun (WGS) entry which is preliminary data.</text>
</comment>
<dbReference type="Proteomes" id="UP000474296">
    <property type="component" value="Unassembled WGS sequence"/>
</dbReference>
<evidence type="ECO:0008006" key="3">
    <source>
        <dbReference type="Google" id="ProtNLM"/>
    </source>
</evidence>